<comment type="caution">
    <text evidence="6">The sequence shown here is derived from an EMBL/GenBank/DDBJ whole genome shotgun (WGS) entry which is preliminary data.</text>
</comment>
<dbReference type="Pfam" id="PF00196">
    <property type="entry name" value="GerE"/>
    <property type="match status" value="1"/>
</dbReference>
<dbReference type="Proteomes" id="UP001597510">
    <property type="component" value="Unassembled WGS sequence"/>
</dbReference>
<keyword evidence="1 3" id="KW-0597">Phosphoprotein</keyword>
<gene>
    <name evidence="6" type="ORF">ACFSR2_02285</name>
</gene>
<evidence type="ECO:0000256" key="3">
    <source>
        <dbReference type="PROSITE-ProRule" id="PRU00169"/>
    </source>
</evidence>
<feature type="modified residue" description="4-aspartylphosphate" evidence="3">
    <location>
        <position position="56"/>
    </location>
</feature>
<evidence type="ECO:0000313" key="7">
    <source>
        <dbReference type="Proteomes" id="UP001597510"/>
    </source>
</evidence>
<sequence>MMAIKTIIYEDNNMLREALSFLIEGTEGFELVGSFDNCIEVLAQVKKNEPDVILMDIDLPGMSGIEAVRSIKKRFSYVDVLMLTVFDDDERVFESIKAGATGYLLKKTSPARILEAIREVFEGGAPMSPSIARRVMQNLHERPSTVAEISQLSKRELEVLRHLVEGKSYKMVADSCGITIETVRTHIKRIYEKLQVHSVTEAVAKYNKR</sequence>
<dbReference type="InterPro" id="IPR001789">
    <property type="entry name" value="Sig_transdc_resp-reg_receiver"/>
</dbReference>
<dbReference type="PROSITE" id="PS00622">
    <property type="entry name" value="HTH_LUXR_1"/>
    <property type="match status" value="1"/>
</dbReference>
<evidence type="ECO:0000256" key="2">
    <source>
        <dbReference type="ARBA" id="ARBA00023125"/>
    </source>
</evidence>
<evidence type="ECO:0000259" key="4">
    <source>
        <dbReference type="PROSITE" id="PS50043"/>
    </source>
</evidence>
<keyword evidence="2" id="KW-0238">DNA-binding</keyword>
<dbReference type="Pfam" id="PF00072">
    <property type="entry name" value="Response_reg"/>
    <property type="match status" value="1"/>
</dbReference>
<dbReference type="PRINTS" id="PR00038">
    <property type="entry name" value="HTHLUXR"/>
</dbReference>
<feature type="domain" description="Response regulatory" evidence="5">
    <location>
        <begin position="5"/>
        <end position="121"/>
    </location>
</feature>
<evidence type="ECO:0000313" key="6">
    <source>
        <dbReference type="EMBL" id="MFD2519693.1"/>
    </source>
</evidence>
<name>A0ABW5J3J3_9BACT</name>
<feature type="domain" description="HTH luxR-type" evidence="4">
    <location>
        <begin position="145"/>
        <end position="209"/>
    </location>
</feature>
<dbReference type="InterPro" id="IPR011006">
    <property type="entry name" value="CheY-like_superfamily"/>
</dbReference>
<dbReference type="InterPro" id="IPR016032">
    <property type="entry name" value="Sig_transdc_resp-reg_C-effctor"/>
</dbReference>
<dbReference type="PROSITE" id="PS50110">
    <property type="entry name" value="RESPONSE_REGULATORY"/>
    <property type="match status" value="1"/>
</dbReference>
<evidence type="ECO:0000256" key="1">
    <source>
        <dbReference type="ARBA" id="ARBA00022553"/>
    </source>
</evidence>
<keyword evidence="7" id="KW-1185">Reference proteome</keyword>
<proteinExistence type="predicted"/>
<dbReference type="CDD" id="cd06170">
    <property type="entry name" value="LuxR_C_like"/>
    <property type="match status" value="1"/>
</dbReference>
<dbReference type="RefSeq" id="WP_340236452.1">
    <property type="nucleotide sequence ID" value="NZ_JBBEWC010000006.1"/>
</dbReference>
<dbReference type="SMART" id="SM00421">
    <property type="entry name" value="HTH_LUXR"/>
    <property type="match status" value="1"/>
</dbReference>
<reference evidence="7" key="1">
    <citation type="journal article" date="2019" name="Int. J. Syst. Evol. Microbiol.">
        <title>The Global Catalogue of Microorganisms (GCM) 10K type strain sequencing project: providing services to taxonomists for standard genome sequencing and annotation.</title>
        <authorList>
            <consortium name="The Broad Institute Genomics Platform"/>
            <consortium name="The Broad Institute Genome Sequencing Center for Infectious Disease"/>
            <person name="Wu L."/>
            <person name="Ma J."/>
        </authorList>
    </citation>
    <scope>NUCLEOTIDE SEQUENCE [LARGE SCALE GENOMIC DNA]</scope>
    <source>
        <strain evidence="7">KCTC 52344</strain>
    </source>
</reference>
<dbReference type="SUPFAM" id="SSF46894">
    <property type="entry name" value="C-terminal effector domain of the bipartite response regulators"/>
    <property type="match status" value="1"/>
</dbReference>
<accession>A0ABW5J3J3</accession>
<dbReference type="SMART" id="SM00448">
    <property type="entry name" value="REC"/>
    <property type="match status" value="1"/>
</dbReference>
<dbReference type="InterPro" id="IPR000792">
    <property type="entry name" value="Tscrpt_reg_LuxR_C"/>
</dbReference>
<dbReference type="InterPro" id="IPR039420">
    <property type="entry name" value="WalR-like"/>
</dbReference>
<dbReference type="SUPFAM" id="SSF52172">
    <property type="entry name" value="CheY-like"/>
    <property type="match status" value="1"/>
</dbReference>
<evidence type="ECO:0000259" key="5">
    <source>
        <dbReference type="PROSITE" id="PS50110"/>
    </source>
</evidence>
<dbReference type="InterPro" id="IPR058245">
    <property type="entry name" value="NreC/VraR/RcsB-like_REC"/>
</dbReference>
<dbReference type="CDD" id="cd17535">
    <property type="entry name" value="REC_NarL-like"/>
    <property type="match status" value="1"/>
</dbReference>
<dbReference type="PANTHER" id="PTHR43214">
    <property type="entry name" value="TWO-COMPONENT RESPONSE REGULATOR"/>
    <property type="match status" value="1"/>
</dbReference>
<dbReference type="PANTHER" id="PTHR43214:SF43">
    <property type="entry name" value="TWO-COMPONENT RESPONSE REGULATOR"/>
    <property type="match status" value="1"/>
</dbReference>
<organism evidence="6 7">
    <name type="scientific">Emticicia soli</name>
    <dbReference type="NCBI Taxonomy" id="2027878"/>
    <lineage>
        <taxon>Bacteria</taxon>
        <taxon>Pseudomonadati</taxon>
        <taxon>Bacteroidota</taxon>
        <taxon>Cytophagia</taxon>
        <taxon>Cytophagales</taxon>
        <taxon>Leadbetterellaceae</taxon>
        <taxon>Emticicia</taxon>
    </lineage>
</organism>
<dbReference type="EMBL" id="JBHULC010000003">
    <property type="protein sequence ID" value="MFD2519693.1"/>
    <property type="molecule type" value="Genomic_DNA"/>
</dbReference>
<dbReference type="Gene3D" id="3.40.50.2300">
    <property type="match status" value="1"/>
</dbReference>
<dbReference type="PROSITE" id="PS50043">
    <property type="entry name" value="HTH_LUXR_2"/>
    <property type="match status" value="1"/>
</dbReference>
<protein>
    <submittedName>
        <fullName evidence="6">Response regulator</fullName>
    </submittedName>
</protein>